<evidence type="ECO:0000256" key="5">
    <source>
        <dbReference type="ARBA" id="ARBA00022825"/>
    </source>
</evidence>
<keyword evidence="6" id="KW-0865">Zymogen</keyword>
<keyword evidence="7" id="KW-1015">Disulfide bond</keyword>
<organism evidence="10">
    <name type="scientific">Heliconius melpomene</name>
    <name type="common">Postman butterfly</name>
    <dbReference type="NCBI Taxonomy" id="34740"/>
    <lineage>
        <taxon>Eukaryota</taxon>
        <taxon>Metazoa</taxon>
        <taxon>Ecdysozoa</taxon>
        <taxon>Arthropoda</taxon>
        <taxon>Hexapoda</taxon>
        <taxon>Insecta</taxon>
        <taxon>Pterygota</taxon>
        <taxon>Neoptera</taxon>
        <taxon>Endopterygota</taxon>
        <taxon>Lepidoptera</taxon>
        <taxon>Glossata</taxon>
        <taxon>Ditrysia</taxon>
        <taxon>Papilionoidea</taxon>
        <taxon>Nymphalidae</taxon>
        <taxon>Heliconiinae</taxon>
        <taxon>Heliconiini</taxon>
        <taxon>Heliconius</taxon>
    </lineage>
</organism>
<reference evidence="10" key="1">
    <citation type="journal article" date="2016" name="Genome Biol. Evol.">
        <title>Gene Duplication and Gene Expression Changes Play a Role in the Evolution of Candidate Pollen Feeding Genes in Heliconius Butterflies.</title>
        <authorList>
            <person name="Smith G."/>
            <person name="Macias-Munoz A."/>
            <person name="Briscoe A.D."/>
        </authorList>
    </citation>
    <scope>NUCLEOTIDE SEQUENCE</scope>
</reference>
<evidence type="ECO:0000259" key="9">
    <source>
        <dbReference type="PROSITE" id="PS50240"/>
    </source>
</evidence>
<dbReference type="AlphaFoldDB" id="A0A1B3TP08"/>
<dbReference type="SMART" id="SM00020">
    <property type="entry name" value="Tryp_SPc"/>
    <property type="match status" value="1"/>
</dbReference>
<dbReference type="InterPro" id="IPR001254">
    <property type="entry name" value="Trypsin_dom"/>
</dbReference>
<keyword evidence="3 8" id="KW-0732">Signal</keyword>
<dbReference type="SUPFAM" id="SSF50494">
    <property type="entry name" value="Trypsin-like serine proteases"/>
    <property type="match status" value="1"/>
</dbReference>
<dbReference type="InterPro" id="IPR009003">
    <property type="entry name" value="Peptidase_S1_PA"/>
</dbReference>
<evidence type="ECO:0000256" key="7">
    <source>
        <dbReference type="ARBA" id="ARBA00023157"/>
    </source>
</evidence>
<dbReference type="CDD" id="cd00190">
    <property type="entry name" value="Tryp_SPc"/>
    <property type="match status" value="1"/>
</dbReference>
<protein>
    <submittedName>
        <fullName evidence="10">Cocoonase 5b</fullName>
    </submittedName>
</protein>
<dbReference type="Gene3D" id="2.40.10.10">
    <property type="entry name" value="Trypsin-like serine proteases"/>
    <property type="match status" value="1"/>
</dbReference>
<keyword evidence="2" id="KW-0645">Protease</keyword>
<dbReference type="InterPro" id="IPR001314">
    <property type="entry name" value="Peptidase_S1A"/>
</dbReference>
<proteinExistence type="evidence at transcript level"/>
<accession>A0A1B3TP08</accession>
<sequence length="259" mass="27918">MKQCLVLIFLIFVVQDVLCKKHHLNSYDNKIVGGHSTTIEQYPYQVRLVLQKGSARSGCGGSIISPHYVLTAAHCLSGITKVFIRTGSTKASSGGVQYTSTNFTRHPRYKEGGVDYDVGIVSLATPIKLNNKAKVVSLARKNSEVNVGTRILVTGWGRTSENGASSDTLMVVEVPTVSNAECRKKYRSLTERMFCAGVPQGGKDACQGDSGGPAVIKSSKVQLGIVSYGMGCARKGYPGVYSKISNSAIRDWIHKVARV</sequence>
<evidence type="ECO:0000256" key="4">
    <source>
        <dbReference type="ARBA" id="ARBA00022801"/>
    </source>
</evidence>
<dbReference type="GO" id="GO:0004252">
    <property type="term" value="F:serine-type endopeptidase activity"/>
    <property type="evidence" value="ECO:0007669"/>
    <property type="project" value="InterPro"/>
</dbReference>
<dbReference type="FunFam" id="2.40.10.10:FF:000077">
    <property type="entry name" value="Predicted protein"/>
    <property type="match status" value="1"/>
</dbReference>
<feature type="domain" description="Peptidase S1" evidence="9">
    <location>
        <begin position="31"/>
        <end position="258"/>
    </location>
</feature>
<evidence type="ECO:0000256" key="8">
    <source>
        <dbReference type="SAM" id="SignalP"/>
    </source>
</evidence>
<dbReference type="GO" id="GO:0006508">
    <property type="term" value="P:proteolysis"/>
    <property type="evidence" value="ECO:0007669"/>
    <property type="project" value="UniProtKB-KW"/>
</dbReference>
<dbReference type="InterPro" id="IPR050430">
    <property type="entry name" value="Peptidase_S1"/>
</dbReference>
<feature type="non-terminal residue" evidence="10">
    <location>
        <position position="1"/>
    </location>
</feature>
<dbReference type="Pfam" id="PF00089">
    <property type="entry name" value="Trypsin"/>
    <property type="match status" value="1"/>
</dbReference>
<dbReference type="PROSITE" id="PS00134">
    <property type="entry name" value="TRYPSIN_HIS"/>
    <property type="match status" value="1"/>
</dbReference>
<dbReference type="EMBL" id="KU925754">
    <property type="protein sequence ID" value="AOG75379.1"/>
    <property type="molecule type" value="mRNA"/>
</dbReference>
<dbReference type="PANTHER" id="PTHR24276:SF91">
    <property type="entry name" value="AT26814P-RELATED"/>
    <property type="match status" value="1"/>
</dbReference>
<dbReference type="PROSITE" id="PS50240">
    <property type="entry name" value="TRYPSIN_DOM"/>
    <property type="match status" value="1"/>
</dbReference>
<feature type="chain" id="PRO_5008554141" evidence="8">
    <location>
        <begin position="20"/>
        <end position="259"/>
    </location>
</feature>
<dbReference type="InterPro" id="IPR043504">
    <property type="entry name" value="Peptidase_S1_PA_chymotrypsin"/>
</dbReference>
<feature type="signal peptide" evidence="8">
    <location>
        <begin position="1"/>
        <end position="19"/>
    </location>
</feature>
<name>A0A1B3TP08_HELME</name>
<dbReference type="PRINTS" id="PR00722">
    <property type="entry name" value="CHYMOTRYPSIN"/>
</dbReference>
<dbReference type="PANTHER" id="PTHR24276">
    <property type="entry name" value="POLYSERASE-RELATED"/>
    <property type="match status" value="1"/>
</dbReference>
<evidence type="ECO:0000256" key="1">
    <source>
        <dbReference type="ARBA" id="ARBA00007664"/>
    </source>
</evidence>
<evidence type="ECO:0000256" key="2">
    <source>
        <dbReference type="ARBA" id="ARBA00022670"/>
    </source>
</evidence>
<evidence type="ECO:0000256" key="3">
    <source>
        <dbReference type="ARBA" id="ARBA00022729"/>
    </source>
</evidence>
<evidence type="ECO:0000256" key="6">
    <source>
        <dbReference type="ARBA" id="ARBA00023145"/>
    </source>
</evidence>
<comment type="similarity">
    <text evidence="1">Belongs to the peptidase S1 family.</text>
</comment>
<keyword evidence="4" id="KW-0378">Hydrolase</keyword>
<dbReference type="InterPro" id="IPR018114">
    <property type="entry name" value="TRYPSIN_HIS"/>
</dbReference>
<evidence type="ECO:0000313" key="10">
    <source>
        <dbReference type="EMBL" id="AOG75379.1"/>
    </source>
</evidence>
<keyword evidence="5" id="KW-0720">Serine protease</keyword>
<feature type="non-terminal residue" evidence="10">
    <location>
        <position position="259"/>
    </location>
</feature>